<dbReference type="KEGG" id="pya:PYCH_00710"/>
<organism evidence="1 2">
    <name type="scientific">Pyrococcus yayanosii (strain CH1 / JCM 16557)</name>
    <dbReference type="NCBI Taxonomy" id="529709"/>
    <lineage>
        <taxon>Archaea</taxon>
        <taxon>Methanobacteriati</taxon>
        <taxon>Methanobacteriota</taxon>
        <taxon>Thermococci</taxon>
        <taxon>Thermococcales</taxon>
        <taxon>Thermococcaceae</taxon>
        <taxon>Pyrococcus</taxon>
    </lineage>
</organism>
<protein>
    <recommendedName>
        <fullName evidence="3">TIGR00266 family protein</fullName>
    </recommendedName>
</protein>
<dbReference type="Gene3D" id="3.60.160.10">
    <property type="entry name" value="Mitochondrial biogenesis AIM24"/>
    <property type="match status" value="1"/>
</dbReference>
<evidence type="ECO:0000313" key="1">
    <source>
        <dbReference type="EMBL" id="AEH23784.1"/>
    </source>
</evidence>
<accession>F8AIH0</accession>
<name>F8AIH0_PYRYC</name>
<dbReference type="STRING" id="529709.PYCH_00710"/>
<dbReference type="GeneID" id="10836654"/>
<dbReference type="Proteomes" id="UP000008386">
    <property type="component" value="Chromosome"/>
</dbReference>
<dbReference type="HOGENOM" id="CLU_040551_4_1_2"/>
<dbReference type="PANTHER" id="PTHR43657">
    <property type="entry name" value="TRYPTOPHAN RNA-BINDING ATTENUATOR PROTEIN-LIKE PROTEIN"/>
    <property type="match status" value="1"/>
</dbReference>
<dbReference type="AlphaFoldDB" id="F8AIH0"/>
<dbReference type="eggNOG" id="arCOG01907">
    <property type="taxonomic scope" value="Archaea"/>
</dbReference>
<dbReference type="NCBIfam" id="TIGR00266">
    <property type="entry name" value="TIGR00266 family protein"/>
    <property type="match status" value="1"/>
</dbReference>
<dbReference type="RefSeq" id="WP_013904842.1">
    <property type="nucleotide sequence ID" value="NC_015680.1"/>
</dbReference>
<evidence type="ECO:0008006" key="3">
    <source>
        <dbReference type="Google" id="ProtNLM"/>
    </source>
</evidence>
<dbReference type="OrthoDB" id="7592at2157"/>
<dbReference type="InterPro" id="IPR036983">
    <property type="entry name" value="AIM24_sf"/>
</dbReference>
<proteinExistence type="predicted"/>
<dbReference type="Pfam" id="PF01987">
    <property type="entry name" value="AIM24"/>
    <property type="match status" value="1"/>
</dbReference>
<sequence>MKYRIEHRPSFSFLEVELQPGEAVQAEAGAMVYMSPTVRVETKARGGLLGALKRSVLGGESFFINVFRAEDGPGVVGFAPGYPGDIEALEINGTIYAQSGAFLAGSEDIQIDIKFGGAKTFLGRESLFLLELSGRGIVFLASYGAIRPVHLKGERFVVDTGHMVAFTEGLDFTVKSIGGLKSVLFSGEGLVMEFRGTGTVYIQTRSLDGFLSWLLPHLPKS</sequence>
<reference evidence="1 2" key="1">
    <citation type="journal article" date="2011" name="J. Bacteriol.">
        <title>Complete genome sequence of the obligate piezophilic hyperthermophilic archaeon Pyrococcus yayanosii CH1.</title>
        <authorList>
            <person name="Jun X."/>
            <person name="Lupeng L."/>
            <person name="Minjuan X."/>
            <person name="Oger P."/>
            <person name="Fengping W."/>
            <person name="Jebbar M."/>
            <person name="Xiang X."/>
        </authorList>
    </citation>
    <scope>NUCLEOTIDE SEQUENCE [LARGE SCALE GENOMIC DNA]</scope>
    <source>
        <strain evidence="2">CH1 / JCM 16557</strain>
    </source>
</reference>
<dbReference type="SUPFAM" id="SSF51219">
    <property type="entry name" value="TRAP-like"/>
    <property type="match status" value="1"/>
</dbReference>
<gene>
    <name evidence="1" type="ordered locus">PYCH_00710</name>
</gene>
<dbReference type="InterPro" id="IPR002838">
    <property type="entry name" value="AIM24"/>
</dbReference>
<dbReference type="InterPro" id="IPR016031">
    <property type="entry name" value="Trp_RNA-bd_attenuator-like_dom"/>
</dbReference>
<keyword evidence="2" id="KW-1185">Reference proteome</keyword>
<evidence type="ECO:0000313" key="2">
    <source>
        <dbReference type="Proteomes" id="UP000008386"/>
    </source>
</evidence>
<dbReference type="PANTHER" id="PTHR43657:SF1">
    <property type="entry name" value="ALTERED INHERITANCE OF MITOCHONDRIA PROTEIN 24, MITOCHONDRIAL"/>
    <property type="match status" value="1"/>
</dbReference>
<dbReference type="EMBL" id="CP002779">
    <property type="protein sequence ID" value="AEH23784.1"/>
    <property type="molecule type" value="Genomic_DNA"/>
</dbReference>